<dbReference type="InterPro" id="IPR014710">
    <property type="entry name" value="RmlC-like_jellyroll"/>
</dbReference>
<protein>
    <submittedName>
        <fullName evidence="5">AraC-type DNA-binding protein</fullName>
    </submittedName>
</protein>
<keyword evidence="6" id="KW-1185">Reference proteome</keyword>
<dbReference type="Gene3D" id="2.60.120.10">
    <property type="entry name" value="Jelly Rolls"/>
    <property type="match status" value="1"/>
</dbReference>
<dbReference type="GO" id="GO:0003700">
    <property type="term" value="F:DNA-binding transcription factor activity"/>
    <property type="evidence" value="ECO:0007669"/>
    <property type="project" value="InterPro"/>
</dbReference>
<keyword evidence="2 5" id="KW-0238">DNA-binding</keyword>
<evidence type="ECO:0000259" key="4">
    <source>
        <dbReference type="PROSITE" id="PS01124"/>
    </source>
</evidence>
<name>A0A1H7J192_OLID1</name>
<evidence type="ECO:0000313" key="6">
    <source>
        <dbReference type="Proteomes" id="UP000199421"/>
    </source>
</evidence>
<proteinExistence type="predicted"/>
<dbReference type="PROSITE" id="PS00041">
    <property type="entry name" value="HTH_ARAC_FAMILY_1"/>
    <property type="match status" value="1"/>
</dbReference>
<dbReference type="SUPFAM" id="SSF51182">
    <property type="entry name" value="RmlC-like cupins"/>
    <property type="match status" value="1"/>
</dbReference>
<dbReference type="EMBL" id="FOAF01000001">
    <property type="protein sequence ID" value="SEK68541.1"/>
    <property type="molecule type" value="Genomic_DNA"/>
</dbReference>
<accession>A0A1H7J192</accession>
<dbReference type="Gene3D" id="1.10.10.60">
    <property type="entry name" value="Homeodomain-like"/>
    <property type="match status" value="2"/>
</dbReference>
<gene>
    <name evidence="5" type="ORF">SAMN05661044_00892</name>
</gene>
<evidence type="ECO:0000256" key="1">
    <source>
        <dbReference type="ARBA" id="ARBA00023015"/>
    </source>
</evidence>
<dbReference type="InterPro" id="IPR009057">
    <property type="entry name" value="Homeodomain-like_sf"/>
</dbReference>
<keyword evidence="3" id="KW-0804">Transcription</keyword>
<dbReference type="Pfam" id="PF12833">
    <property type="entry name" value="HTH_18"/>
    <property type="match status" value="1"/>
</dbReference>
<organism evidence="5 6">
    <name type="scientific">Olivibacter domesticus</name>
    <name type="common">Pseudosphingobacterium domesticum</name>
    <dbReference type="NCBI Taxonomy" id="407022"/>
    <lineage>
        <taxon>Bacteria</taxon>
        <taxon>Pseudomonadati</taxon>
        <taxon>Bacteroidota</taxon>
        <taxon>Sphingobacteriia</taxon>
        <taxon>Sphingobacteriales</taxon>
        <taxon>Sphingobacteriaceae</taxon>
        <taxon>Olivibacter</taxon>
    </lineage>
</organism>
<evidence type="ECO:0000256" key="2">
    <source>
        <dbReference type="ARBA" id="ARBA00023125"/>
    </source>
</evidence>
<dbReference type="Proteomes" id="UP000199421">
    <property type="component" value="Unassembled WGS sequence"/>
</dbReference>
<keyword evidence="1" id="KW-0805">Transcription regulation</keyword>
<dbReference type="RefSeq" id="WP_093318925.1">
    <property type="nucleotide sequence ID" value="NZ_FOAF01000001.1"/>
</dbReference>
<dbReference type="InterPro" id="IPR018060">
    <property type="entry name" value="HTH_AraC"/>
</dbReference>
<dbReference type="PROSITE" id="PS01124">
    <property type="entry name" value="HTH_ARAC_FAMILY_2"/>
    <property type="match status" value="1"/>
</dbReference>
<dbReference type="AlphaFoldDB" id="A0A1H7J192"/>
<reference evidence="6" key="1">
    <citation type="submission" date="2016-10" db="EMBL/GenBank/DDBJ databases">
        <authorList>
            <person name="Varghese N."/>
            <person name="Submissions S."/>
        </authorList>
    </citation>
    <scope>NUCLEOTIDE SEQUENCE [LARGE SCALE GENOMIC DNA]</scope>
    <source>
        <strain evidence="6">DSM 18733</strain>
    </source>
</reference>
<dbReference type="GO" id="GO:0043565">
    <property type="term" value="F:sequence-specific DNA binding"/>
    <property type="evidence" value="ECO:0007669"/>
    <property type="project" value="InterPro"/>
</dbReference>
<dbReference type="STRING" id="407022.SAMN05661044_00892"/>
<dbReference type="SUPFAM" id="SSF46689">
    <property type="entry name" value="Homeodomain-like"/>
    <property type="match status" value="2"/>
</dbReference>
<dbReference type="InterPro" id="IPR018062">
    <property type="entry name" value="HTH_AraC-typ_CS"/>
</dbReference>
<dbReference type="PANTHER" id="PTHR43280:SF34">
    <property type="entry name" value="ARAC-FAMILY TRANSCRIPTIONAL REGULATOR"/>
    <property type="match status" value="1"/>
</dbReference>
<dbReference type="InterPro" id="IPR011051">
    <property type="entry name" value="RmlC_Cupin_sf"/>
</dbReference>
<evidence type="ECO:0000256" key="3">
    <source>
        <dbReference type="ARBA" id="ARBA00023163"/>
    </source>
</evidence>
<dbReference type="PANTHER" id="PTHR43280">
    <property type="entry name" value="ARAC-FAMILY TRANSCRIPTIONAL REGULATOR"/>
    <property type="match status" value="1"/>
</dbReference>
<feature type="domain" description="HTH araC/xylS-type" evidence="4">
    <location>
        <begin position="183"/>
        <end position="281"/>
    </location>
</feature>
<sequence length="288" mass="33378">MKPQKLIVPHTTTNSFSIRKEQIPNINNRWHCHTEVELICFHKGGGTQFVGDNIKRFAAGDIVLVGSNLPHYWRYDLDSEDNGKEDSYSTVLHFNKDFMGEGWLNLPEFRSIRSLLATADRGILIKEIEIANHINRIYESDGFKRVMYLLECLQMIASIKSHHLLSSVGFEYKHSVEETDRLNNIYNYTLKHFKSKINLEDVATIADLVPSSFCRYFKHRTGKTYTQFLQNIRIGYACKLLLENHDTIKQICYDSGFTNYTSFHEIFKSVTGRTPKVYQKLHLSSALV</sequence>
<dbReference type="SMART" id="SM00342">
    <property type="entry name" value="HTH_ARAC"/>
    <property type="match status" value="1"/>
</dbReference>
<dbReference type="OrthoDB" id="9787988at2"/>
<evidence type="ECO:0000313" key="5">
    <source>
        <dbReference type="EMBL" id="SEK68541.1"/>
    </source>
</evidence>